<evidence type="ECO:0000256" key="1">
    <source>
        <dbReference type="SAM" id="MobiDB-lite"/>
    </source>
</evidence>
<feature type="compositionally biased region" description="Pro residues" evidence="1">
    <location>
        <begin position="16"/>
        <end position="32"/>
    </location>
</feature>
<feature type="region of interest" description="Disordered" evidence="1">
    <location>
        <begin position="12"/>
        <end position="32"/>
    </location>
</feature>
<comment type="caution">
    <text evidence="2">The sequence shown here is derived from an EMBL/GenBank/DDBJ whole genome shotgun (WGS) entry which is preliminary data.</text>
</comment>
<protein>
    <submittedName>
        <fullName evidence="2">Uncharacterized protein</fullName>
    </submittedName>
</protein>
<gene>
    <name evidence="2" type="ORF">BV898_13125</name>
</gene>
<name>A0A1W0WBP2_HYPEX</name>
<organism evidence="2 3">
    <name type="scientific">Hypsibius exemplaris</name>
    <name type="common">Freshwater tardigrade</name>
    <dbReference type="NCBI Taxonomy" id="2072580"/>
    <lineage>
        <taxon>Eukaryota</taxon>
        <taxon>Metazoa</taxon>
        <taxon>Ecdysozoa</taxon>
        <taxon>Tardigrada</taxon>
        <taxon>Eutardigrada</taxon>
        <taxon>Parachela</taxon>
        <taxon>Hypsibioidea</taxon>
        <taxon>Hypsibiidae</taxon>
        <taxon>Hypsibius</taxon>
    </lineage>
</organism>
<accession>A0A1W0WBP2</accession>
<keyword evidence="3" id="KW-1185">Reference proteome</keyword>
<evidence type="ECO:0000313" key="3">
    <source>
        <dbReference type="Proteomes" id="UP000192578"/>
    </source>
</evidence>
<dbReference type="Proteomes" id="UP000192578">
    <property type="component" value="Unassembled WGS sequence"/>
</dbReference>
<reference evidence="3" key="1">
    <citation type="submission" date="2017-01" db="EMBL/GenBank/DDBJ databases">
        <title>Comparative genomics of anhydrobiosis in the tardigrade Hypsibius dujardini.</title>
        <authorList>
            <person name="Yoshida Y."/>
            <person name="Koutsovoulos G."/>
            <person name="Laetsch D."/>
            <person name="Stevens L."/>
            <person name="Kumar S."/>
            <person name="Horikawa D."/>
            <person name="Ishino K."/>
            <person name="Komine S."/>
            <person name="Tomita M."/>
            <person name="Blaxter M."/>
            <person name="Arakawa K."/>
        </authorList>
    </citation>
    <scope>NUCLEOTIDE SEQUENCE [LARGE SCALE GENOMIC DNA]</scope>
    <source>
        <strain evidence="3">Z151</strain>
    </source>
</reference>
<proteinExistence type="predicted"/>
<dbReference type="EMBL" id="MTYJ01000140">
    <property type="protein sequence ID" value="OQV12636.1"/>
    <property type="molecule type" value="Genomic_DNA"/>
</dbReference>
<evidence type="ECO:0000313" key="2">
    <source>
        <dbReference type="EMBL" id="OQV12636.1"/>
    </source>
</evidence>
<dbReference type="AlphaFoldDB" id="A0A1W0WBP2"/>
<sequence>MTEFLLTLLSGSSLPSLPPPPPTSPLPPPLPSSPLPSSLSLLPLLVPPPLVGQGDLAVDFHHPGGHLDACLEFARPDAATSLAMTMRCCGNLAGSGGWRNSPAPWVRVQCGGTIAVKVCPLVWIPCPSSSCDRSKGNLIERPSRGRSH</sequence>